<sequence length="32" mass="3430">MVVARLMAHLGVHRRVPAMTVVVAGIVRASMT</sequence>
<reference evidence="1 2" key="1">
    <citation type="submission" date="2022-04" db="EMBL/GenBank/DDBJ databases">
        <title>Complete genome of Methanothermobacter tenebrarum strain RMAS.</title>
        <authorList>
            <person name="Nakamura K."/>
            <person name="Oshima K."/>
            <person name="Hattori M."/>
            <person name="Kamagata Y."/>
            <person name="Takamizawa K."/>
        </authorList>
    </citation>
    <scope>NUCLEOTIDE SEQUENCE [LARGE SCALE GENOMIC DNA]</scope>
    <source>
        <strain evidence="1 2">RMAS</strain>
        <plasmid evidence="1 2">pRMAS01</plasmid>
    </source>
</reference>
<evidence type="ECO:0000313" key="1">
    <source>
        <dbReference type="EMBL" id="BDH80249.1"/>
    </source>
</evidence>
<name>A0ABN6PDG6_9EURY</name>
<geneLocation type="plasmid" evidence="1 2">
    <name>pRMAS01</name>
</geneLocation>
<accession>A0ABN6PDG6</accession>
<organism evidence="1 2">
    <name type="scientific">Methanothermobacter tenebrarum</name>
    <dbReference type="NCBI Taxonomy" id="680118"/>
    <lineage>
        <taxon>Archaea</taxon>
        <taxon>Methanobacteriati</taxon>
        <taxon>Methanobacteriota</taxon>
        <taxon>Methanomada group</taxon>
        <taxon>Methanobacteria</taxon>
        <taxon>Methanobacteriales</taxon>
        <taxon>Methanobacteriaceae</taxon>
        <taxon>Methanothermobacter</taxon>
    </lineage>
</organism>
<dbReference type="Proteomes" id="UP000831817">
    <property type="component" value="Plasmid pRMAS01"/>
</dbReference>
<protein>
    <submittedName>
        <fullName evidence="1">Uncharacterized protein</fullName>
    </submittedName>
</protein>
<proteinExistence type="predicted"/>
<gene>
    <name evidence="1" type="ORF">MTTB_p290</name>
</gene>
<keyword evidence="1" id="KW-0614">Plasmid</keyword>
<keyword evidence="2" id="KW-1185">Reference proteome</keyword>
<evidence type="ECO:0000313" key="2">
    <source>
        <dbReference type="Proteomes" id="UP000831817"/>
    </source>
</evidence>
<dbReference type="EMBL" id="AP025699">
    <property type="protein sequence ID" value="BDH80249.1"/>
    <property type="molecule type" value="Genomic_DNA"/>
</dbReference>